<dbReference type="STRING" id="1209926.A0A1G4BS63"/>
<name>A0A1G4BS63_9PEZI</name>
<dbReference type="PANTHER" id="PTHR36206">
    <property type="entry name" value="ASPERCRYPTIN BIOSYNTHESIS CLUSTER-SPECIFIC TRANSCRIPTION REGULATOR ATNN-RELATED"/>
    <property type="match status" value="1"/>
</dbReference>
<dbReference type="OrthoDB" id="3598904at2759"/>
<reference evidence="7 8" key="1">
    <citation type="submission" date="2016-09" db="EMBL/GenBank/DDBJ databases">
        <authorList>
            <person name="Capua I."/>
            <person name="De Benedictis P."/>
            <person name="Joannis T."/>
            <person name="Lombin L.H."/>
            <person name="Cattoli G."/>
        </authorList>
    </citation>
    <scope>NUCLEOTIDE SEQUENCE [LARGE SCALE GENOMIC DNA]</scope>
    <source>
        <strain evidence="7 8">IMI 309357</strain>
    </source>
</reference>
<dbReference type="AlphaFoldDB" id="A0A1G4BS63"/>
<accession>A0A1G4BS63</accession>
<protein>
    <submittedName>
        <fullName evidence="7">C6 zinc finger protein</fullName>
    </submittedName>
</protein>
<dbReference type="Proteomes" id="UP000176998">
    <property type="component" value="Unassembled WGS sequence"/>
</dbReference>
<comment type="caution">
    <text evidence="7">The sequence shown here is derived from an EMBL/GenBank/DDBJ whole genome shotgun (WGS) entry which is preliminary data.</text>
</comment>
<dbReference type="InterPro" id="IPR052360">
    <property type="entry name" value="Transcr_Regulatory_Proteins"/>
</dbReference>
<evidence type="ECO:0000313" key="8">
    <source>
        <dbReference type="Proteomes" id="UP000176998"/>
    </source>
</evidence>
<keyword evidence="8" id="KW-1185">Reference proteome</keyword>
<proteinExistence type="predicted"/>
<keyword evidence="3" id="KW-0805">Transcription regulation</keyword>
<dbReference type="RefSeq" id="XP_022481399.1">
    <property type="nucleotide sequence ID" value="XM_022612260.1"/>
</dbReference>
<evidence type="ECO:0000256" key="1">
    <source>
        <dbReference type="ARBA" id="ARBA00022723"/>
    </source>
</evidence>
<keyword evidence="4" id="KW-0238">DNA-binding</keyword>
<evidence type="ECO:0000256" key="5">
    <source>
        <dbReference type="ARBA" id="ARBA00023163"/>
    </source>
</evidence>
<evidence type="ECO:0000256" key="4">
    <source>
        <dbReference type="ARBA" id="ARBA00023125"/>
    </source>
</evidence>
<dbReference type="PANTHER" id="PTHR36206:SF16">
    <property type="entry name" value="TRANSCRIPTION FACTOR DOMAIN-CONTAINING PROTEIN-RELATED"/>
    <property type="match status" value="1"/>
</dbReference>
<evidence type="ECO:0000256" key="3">
    <source>
        <dbReference type="ARBA" id="ARBA00023015"/>
    </source>
</evidence>
<evidence type="ECO:0000256" key="2">
    <source>
        <dbReference type="ARBA" id="ARBA00022833"/>
    </source>
</evidence>
<evidence type="ECO:0000256" key="6">
    <source>
        <dbReference type="ARBA" id="ARBA00023242"/>
    </source>
</evidence>
<dbReference type="GO" id="GO:0003677">
    <property type="term" value="F:DNA binding"/>
    <property type="evidence" value="ECO:0007669"/>
    <property type="project" value="UniProtKB-KW"/>
</dbReference>
<organism evidence="7 8">
    <name type="scientific">Colletotrichum orchidophilum</name>
    <dbReference type="NCBI Taxonomy" id="1209926"/>
    <lineage>
        <taxon>Eukaryota</taxon>
        <taxon>Fungi</taxon>
        <taxon>Dikarya</taxon>
        <taxon>Ascomycota</taxon>
        <taxon>Pezizomycotina</taxon>
        <taxon>Sordariomycetes</taxon>
        <taxon>Hypocreomycetidae</taxon>
        <taxon>Glomerellales</taxon>
        <taxon>Glomerellaceae</taxon>
        <taxon>Colletotrichum</taxon>
    </lineage>
</organism>
<dbReference type="GeneID" id="34553770"/>
<keyword evidence="2" id="KW-0862">Zinc</keyword>
<dbReference type="EMBL" id="MJBS01000003">
    <property type="protein sequence ID" value="OHF04264.1"/>
    <property type="molecule type" value="Genomic_DNA"/>
</dbReference>
<gene>
    <name evidence="7" type="ORF">CORC01_00603</name>
</gene>
<dbReference type="GO" id="GO:0046872">
    <property type="term" value="F:metal ion binding"/>
    <property type="evidence" value="ECO:0007669"/>
    <property type="project" value="UniProtKB-KW"/>
</dbReference>
<keyword evidence="5" id="KW-0804">Transcription</keyword>
<keyword evidence="1" id="KW-0479">Metal-binding</keyword>
<keyword evidence="6" id="KW-0539">Nucleus</keyword>
<sequence>MARLGVAKVKTGCITCKCASTGRRCDGYVTPPTGTYSWAQLLRVHPPPTQAASDAELRALSFFRKVVAPVLSGPLDSYFWTHLVSQVSYQELAARHAALAISSLYEKVEEDRHGEKNPFAVAHYNEAIKHLRTTNNQETVLFVCILFVCIDMLRGEGKGAVEHCRHGVNILNGSKSSSRFLRDHLEPAFCRLGVFPFFFGARPDTFPSVPDLCSYPVPPLYNIEQVQGVLDPLLVRAIRFARAADGYRLGDETYPEPGPTLLQQKDDMDKMLDDWAAEFQAYLVQKSPRSCKRAAMREELMERLLEMKYLVGKIWLSTCMSRREESHDLHLDKFQRIIELGREVESTSRDRGQRIDRAKFTFEMGFSPLLGFVFIKCRSLTLRIAALGLMKTIANEKENLWDSNTVLACGRKVVEFEHELDLGPDECIADVFDDGTMPPEGRRIKDLAMQNEVRIVSGKDGAVTMWRKVAFLMREHDGPITVTKEWFRVHFKRKS</sequence>
<evidence type="ECO:0000313" key="7">
    <source>
        <dbReference type="EMBL" id="OHF04264.1"/>
    </source>
</evidence>